<dbReference type="GeneID" id="44790090"/>
<evidence type="ECO:0000256" key="7">
    <source>
        <dbReference type="ARBA" id="ARBA00022660"/>
    </source>
</evidence>
<dbReference type="CTD" id="67122138"/>
<comment type="subcellular location">
    <subcellularLocation>
        <location evidence="2 18">Mitochondrion inner membrane</location>
        <topology evidence="2 18">Multi-pass membrane protein</topology>
    </subcellularLocation>
</comment>
<accession>A0A6G5NIC5</accession>
<evidence type="ECO:0000256" key="10">
    <source>
        <dbReference type="ARBA" id="ARBA00022967"/>
    </source>
</evidence>
<comment type="similarity">
    <text evidence="3 18">Belongs to the complex I subunit 2 family.</text>
</comment>
<keyword evidence="16 18" id="KW-0472">Membrane</keyword>
<keyword evidence="6" id="KW-0813">Transport</keyword>
<evidence type="ECO:0000256" key="18">
    <source>
        <dbReference type="RuleBase" id="RU003403"/>
    </source>
</evidence>
<keyword evidence="9 18" id="KW-0999">Mitochondrion inner membrane</keyword>
<comment type="function">
    <text evidence="18">Core subunit of the mitochondrial membrane respiratory chain NADH dehydrogenase (Complex I) which catalyzes electron transfer from NADH through the respiratory chain, using ubiquinone as an electron acceptor. Essential for the catalytic activity and assembly of complex I.</text>
</comment>
<dbReference type="EC" id="7.1.1.2" evidence="4 18"/>
<dbReference type="AlphaFoldDB" id="A0A6G5NIC5"/>
<evidence type="ECO:0000256" key="5">
    <source>
        <dbReference type="ARBA" id="ARBA00021008"/>
    </source>
</evidence>
<feature type="transmembrane region" description="Helical" evidence="18">
    <location>
        <begin position="57"/>
        <end position="77"/>
    </location>
</feature>
<dbReference type="PANTHER" id="PTHR46552:SF1">
    <property type="entry name" value="NADH-UBIQUINONE OXIDOREDUCTASE CHAIN 2"/>
    <property type="match status" value="1"/>
</dbReference>
<feature type="domain" description="NADH:quinone oxidoreductase/Mrp antiporter transmembrane" evidence="19">
    <location>
        <begin position="68"/>
        <end position="280"/>
    </location>
</feature>
<evidence type="ECO:0000256" key="4">
    <source>
        <dbReference type="ARBA" id="ARBA00012944"/>
    </source>
</evidence>
<keyword evidence="8 18" id="KW-0812">Transmembrane</keyword>
<evidence type="ECO:0000313" key="20">
    <source>
        <dbReference type="EMBL" id="QBG38703.1"/>
    </source>
</evidence>
<feature type="transmembrane region" description="Helical" evidence="18">
    <location>
        <begin position="12"/>
        <end position="36"/>
    </location>
</feature>
<dbReference type="GO" id="GO:0005743">
    <property type="term" value="C:mitochondrial inner membrane"/>
    <property type="evidence" value="ECO:0007669"/>
    <property type="project" value="UniProtKB-SubCell"/>
</dbReference>
<dbReference type="EMBL" id="MH158413">
    <property type="protein sequence ID" value="QBG38703.1"/>
    <property type="molecule type" value="Genomic_DNA"/>
</dbReference>
<name>A0A6G5NIC5_9HYME</name>
<keyword evidence="14 18" id="KW-0830">Ubiquinone</keyword>
<feature type="transmembrane region" description="Helical" evidence="18">
    <location>
        <begin position="146"/>
        <end position="163"/>
    </location>
</feature>
<organism evidence="20">
    <name type="scientific">Acropyga smithii</name>
    <dbReference type="NCBI Taxonomy" id="602228"/>
    <lineage>
        <taxon>Eukaryota</taxon>
        <taxon>Metazoa</taxon>
        <taxon>Ecdysozoa</taxon>
        <taxon>Arthropoda</taxon>
        <taxon>Hexapoda</taxon>
        <taxon>Insecta</taxon>
        <taxon>Pterygota</taxon>
        <taxon>Neoptera</taxon>
        <taxon>Endopterygota</taxon>
        <taxon>Hymenoptera</taxon>
        <taxon>Apocrita</taxon>
        <taxon>Aculeata</taxon>
        <taxon>Formicoidea</taxon>
        <taxon>Formicidae</taxon>
        <taxon>Formicinae</taxon>
        <taxon>Acropyga</taxon>
    </lineage>
</organism>
<dbReference type="InterPro" id="IPR001750">
    <property type="entry name" value="ND/Mrp_TM"/>
</dbReference>
<comment type="function">
    <text evidence="1">Core subunit of the mitochondrial membrane respiratory chain NADH dehydrogenase (Complex I) that is believed to belong to the minimal assembly required for catalysis. Complex I functions in the transfer of electrons from NADH to the respiratory chain. The immediate electron acceptor for the enzyme is believed to be ubiquinone.</text>
</comment>
<evidence type="ECO:0000256" key="16">
    <source>
        <dbReference type="ARBA" id="ARBA00023136"/>
    </source>
</evidence>
<reference evidence="20" key="1">
    <citation type="submission" date="2018-04" db="EMBL/GenBank/DDBJ databases">
        <title>Evolution of mitochondrial genomes in the ant genus Acropyga (Hymenoptera: Formicidae: Formicinae).</title>
        <authorList>
            <person name="Duan X.-Y."/>
            <person name="Qian Z.-Q."/>
        </authorList>
    </citation>
    <scope>NUCLEOTIDE SEQUENCE</scope>
</reference>
<keyword evidence="10 18" id="KW-1278">Translocase</keyword>
<keyword evidence="11 18" id="KW-0249">Electron transport</keyword>
<geneLocation type="mitochondrion" evidence="20"/>
<feature type="transmembrane region" description="Helical" evidence="18">
    <location>
        <begin position="235"/>
        <end position="257"/>
    </location>
</feature>
<feature type="transmembrane region" description="Helical" evidence="18">
    <location>
        <begin position="314"/>
        <end position="332"/>
    </location>
</feature>
<keyword evidence="13 18" id="KW-0520">NAD</keyword>
<evidence type="ECO:0000256" key="9">
    <source>
        <dbReference type="ARBA" id="ARBA00022792"/>
    </source>
</evidence>
<proteinExistence type="inferred from homology"/>
<evidence type="ECO:0000256" key="14">
    <source>
        <dbReference type="ARBA" id="ARBA00023075"/>
    </source>
</evidence>
<evidence type="ECO:0000256" key="15">
    <source>
        <dbReference type="ARBA" id="ARBA00023128"/>
    </source>
</evidence>
<comment type="catalytic activity">
    <reaction evidence="17 18">
        <text>a ubiquinone + NADH + 5 H(+)(in) = a ubiquinol + NAD(+) + 4 H(+)(out)</text>
        <dbReference type="Rhea" id="RHEA:29091"/>
        <dbReference type="Rhea" id="RHEA-COMP:9565"/>
        <dbReference type="Rhea" id="RHEA-COMP:9566"/>
        <dbReference type="ChEBI" id="CHEBI:15378"/>
        <dbReference type="ChEBI" id="CHEBI:16389"/>
        <dbReference type="ChEBI" id="CHEBI:17976"/>
        <dbReference type="ChEBI" id="CHEBI:57540"/>
        <dbReference type="ChEBI" id="CHEBI:57945"/>
        <dbReference type="EC" id="7.1.1.2"/>
    </reaction>
</comment>
<evidence type="ECO:0000256" key="8">
    <source>
        <dbReference type="ARBA" id="ARBA00022692"/>
    </source>
</evidence>
<feature type="transmembrane region" description="Helical" evidence="18">
    <location>
        <begin position="119"/>
        <end position="140"/>
    </location>
</feature>
<dbReference type="PANTHER" id="PTHR46552">
    <property type="entry name" value="NADH-UBIQUINONE OXIDOREDUCTASE CHAIN 2"/>
    <property type="match status" value="1"/>
</dbReference>
<dbReference type="InterPro" id="IPR050175">
    <property type="entry name" value="Complex_I_Subunit_2"/>
</dbReference>
<keyword evidence="15 18" id="KW-0496">Mitochondrion</keyword>
<evidence type="ECO:0000256" key="3">
    <source>
        <dbReference type="ARBA" id="ARBA00007012"/>
    </source>
</evidence>
<evidence type="ECO:0000256" key="11">
    <source>
        <dbReference type="ARBA" id="ARBA00022982"/>
    </source>
</evidence>
<dbReference type="RefSeq" id="YP_009734536.1">
    <property type="nucleotide sequence ID" value="NC_046399.1"/>
</dbReference>
<evidence type="ECO:0000256" key="2">
    <source>
        <dbReference type="ARBA" id="ARBA00004448"/>
    </source>
</evidence>
<evidence type="ECO:0000256" key="6">
    <source>
        <dbReference type="ARBA" id="ARBA00022448"/>
    </source>
</evidence>
<protein>
    <recommendedName>
        <fullName evidence="5 18">NADH-ubiquinone oxidoreductase chain 2</fullName>
        <ecNumber evidence="4 18">7.1.1.2</ecNumber>
    </recommendedName>
</protein>
<dbReference type="GO" id="GO:0008137">
    <property type="term" value="F:NADH dehydrogenase (ubiquinone) activity"/>
    <property type="evidence" value="ECO:0007669"/>
    <property type="project" value="UniProtKB-EC"/>
</dbReference>
<gene>
    <name evidence="20" type="primary">nad2</name>
</gene>
<dbReference type="InterPro" id="IPR003917">
    <property type="entry name" value="NADH_UbQ_OxRdtase_chain2"/>
</dbReference>
<dbReference type="Pfam" id="PF00361">
    <property type="entry name" value="Proton_antipo_M"/>
    <property type="match status" value="1"/>
</dbReference>
<feature type="transmembrane region" description="Helical" evidence="18">
    <location>
        <begin position="269"/>
        <end position="294"/>
    </location>
</feature>
<evidence type="ECO:0000256" key="17">
    <source>
        <dbReference type="ARBA" id="ARBA00049551"/>
    </source>
</evidence>
<keyword evidence="7 18" id="KW-0679">Respiratory chain</keyword>
<dbReference type="GO" id="GO:0006120">
    <property type="term" value="P:mitochondrial electron transport, NADH to ubiquinone"/>
    <property type="evidence" value="ECO:0007669"/>
    <property type="project" value="InterPro"/>
</dbReference>
<sequence>MLINNLFQKFFILTNLITFSMSSLFFQDFLIIWFFMEINNLMFICYMSLQLMNKKSIFLFYIIQIVSSLLMILPFIFNNFFMSINMNFFLMNLYLSLMIKLGIPPLHSWMPNISNFMNWNIMLIFLTIQKIIPLYVLSLIEIKYFIFNYLVISSLLISTYKMLNLLNIKMLMTYSSINQTSWMLFLIYMKNLLWMMYLFLYTLILFTVFFFISFFKFNSNFYLNTNLATNFNIMFLMLMLNLASIPPLSFFLFKWLNIFISIFNMNFHMIFLLMMISSFILIYIYINLMILTLFFYSIKFKFFYFPITLLNKNYLFLLLNFINLFLSFIIILL</sequence>
<evidence type="ECO:0000256" key="1">
    <source>
        <dbReference type="ARBA" id="ARBA00003257"/>
    </source>
</evidence>
<evidence type="ECO:0000259" key="19">
    <source>
        <dbReference type="Pfam" id="PF00361"/>
    </source>
</evidence>
<keyword evidence="12 18" id="KW-1133">Transmembrane helix</keyword>
<dbReference type="PRINTS" id="PR01436">
    <property type="entry name" value="NADHDHGNASE2"/>
</dbReference>
<feature type="transmembrane region" description="Helical" evidence="18">
    <location>
        <begin position="192"/>
        <end position="215"/>
    </location>
</feature>
<feature type="transmembrane region" description="Helical" evidence="18">
    <location>
        <begin position="89"/>
        <end position="107"/>
    </location>
</feature>
<evidence type="ECO:0000256" key="12">
    <source>
        <dbReference type="ARBA" id="ARBA00022989"/>
    </source>
</evidence>
<evidence type="ECO:0000256" key="13">
    <source>
        <dbReference type="ARBA" id="ARBA00023027"/>
    </source>
</evidence>